<evidence type="ECO:0000313" key="2">
    <source>
        <dbReference type="EMBL" id="RUQ89033.1"/>
    </source>
</evidence>
<proteinExistence type="predicted"/>
<dbReference type="InterPro" id="IPR032092">
    <property type="entry name" value="PilW"/>
</dbReference>
<accession>A0A3S0WS70</accession>
<comment type="caution">
    <text evidence="2">The sequence shown here is derived from an EMBL/GenBank/DDBJ whole genome shotgun (WGS) entry which is preliminary data.</text>
</comment>
<keyword evidence="1" id="KW-0472">Membrane</keyword>
<evidence type="ECO:0008006" key="4">
    <source>
        <dbReference type="Google" id="ProtNLM"/>
    </source>
</evidence>
<dbReference type="EMBL" id="RZGR01000009">
    <property type="protein sequence ID" value="RUQ89033.1"/>
    <property type="molecule type" value="Genomic_DNA"/>
</dbReference>
<keyword evidence="1" id="KW-1133">Transmembrane helix</keyword>
<name>A0A3S0WS70_9GAMM</name>
<dbReference type="GO" id="GO:0043683">
    <property type="term" value="P:type IV pilus assembly"/>
    <property type="evidence" value="ECO:0007669"/>
    <property type="project" value="InterPro"/>
</dbReference>
<keyword evidence="1" id="KW-0812">Transmembrane</keyword>
<evidence type="ECO:0000313" key="3">
    <source>
        <dbReference type="Proteomes" id="UP000288012"/>
    </source>
</evidence>
<gene>
    <name evidence="2" type="ORF">EKM59_04350</name>
</gene>
<dbReference type="RefSeq" id="WP_126953047.1">
    <property type="nucleotide sequence ID" value="NZ_RZGR01000009.1"/>
</dbReference>
<dbReference type="OrthoDB" id="5296662at2"/>
<organism evidence="2 3">
    <name type="scientific">Legionella septentrionalis</name>
    <dbReference type="NCBI Taxonomy" id="2498109"/>
    <lineage>
        <taxon>Bacteria</taxon>
        <taxon>Pseudomonadati</taxon>
        <taxon>Pseudomonadota</taxon>
        <taxon>Gammaproteobacteria</taxon>
        <taxon>Legionellales</taxon>
        <taxon>Legionellaceae</taxon>
        <taxon>Legionella</taxon>
    </lineage>
</organism>
<dbReference type="AlphaFoldDB" id="A0A3S0WS70"/>
<protein>
    <recommendedName>
        <fullName evidence="4">Prepilin-type N-terminal cleavage/methylation domain-containing protein</fullName>
    </recommendedName>
</protein>
<keyword evidence="3" id="KW-1185">Reference proteome</keyword>
<dbReference type="Pfam" id="PF16074">
    <property type="entry name" value="PilW"/>
    <property type="match status" value="1"/>
</dbReference>
<evidence type="ECO:0000256" key="1">
    <source>
        <dbReference type="SAM" id="Phobius"/>
    </source>
</evidence>
<reference evidence="2 3" key="1">
    <citation type="submission" date="2018-12" db="EMBL/GenBank/DDBJ databases">
        <title>Legionella sp,whole genome shotgun sequence.</title>
        <authorList>
            <person name="Wu H."/>
        </authorList>
    </citation>
    <scope>NUCLEOTIDE SEQUENCE [LARGE SCALE GENOMIC DNA]</scope>
    <source>
        <strain evidence="3">km714</strain>
    </source>
</reference>
<feature type="transmembrane region" description="Helical" evidence="1">
    <location>
        <begin position="12"/>
        <end position="36"/>
    </location>
</feature>
<dbReference type="Proteomes" id="UP000288012">
    <property type="component" value="Unassembled WGS sequence"/>
</dbReference>
<sequence length="339" mass="37554">MKVVNLQPAPGFSIIEFLVAITLGTLIVATAGSIYVSNKATYRVQEGLARLQENARYANYLLNHEIRMAGFQGCSSSNFVKITNRVKNPSKVLAYDTPVMGFDGLSSTFSPNLPANLSGKVATGTDAVEIRMAENTDVQLRDDMNQPNNPVLVYDRLGIRAGEALMISNCVVGDIFIAGGNTNATAITHTVTNNTSNELSTPYTAGSHVMRYVYYAFYITDTGRRNADNQPIYALVRQDLNGNEMEIADGVEQMRVRYGVDTNKDNTADVYQTATEVTNSNNWDNVISLKINLLFSTIENVKNTVQPYQFNGANYTPTDRKLRREWQTFITLRNRGLPS</sequence>